<feature type="domain" description="Tyrosine specific protein phosphatases" evidence="7">
    <location>
        <begin position="82"/>
        <end position="136"/>
    </location>
</feature>
<sequence length="164" mass="19022">MLIFNILNILGYSHVSKINNYIYLGNINISQDKSFLEKNSIDVVVNCSKDIPFLTNKTKNYRIAVDDNLSHSSIIIMFRYLKNLIPIINHHLLNNKTILIHCRAGMQRSATFLSGLLMYNLKISKNKSIAMIKKKRKIAFLPYLNFNLAINEYETYLLNNSHLE</sequence>
<dbReference type="CDD" id="cd14498">
    <property type="entry name" value="DSP"/>
    <property type="match status" value="1"/>
</dbReference>
<protein>
    <recommendedName>
        <fullName evidence="9">Tyrosine specific protein phosphatases domain-containing protein</fullName>
    </recommendedName>
</protein>
<dbReference type="GO" id="GO:0005829">
    <property type="term" value="C:cytosol"/>
    <property type="evidence" value="ECO:0007669"/>
    <property type="project" value="TreeGrafter"/>
</dbReference>
<reference evidence="8" key="1">
    <citation type="journal article" date="2020" name="Nature">
        <title>Giant virus diversity and host interactions through global metagenomics.</title>
        <authorList>
            <person name="Schulz F."/>
            <person name="Roux S."/>
            <person name="Paez-Espino D."/>
            <person name="Jungbluth S."/>
            <person name="Walsh D.A."/>
            <person name="Denef V.J."/>
            <person name="McMahon K.D."/>
            <person name="Konstantinidis K.T."/>
            <person name="Eloe-Fadrosh E.A."/>
            <person name="Kyrpides N.C."/>
            <person name="Woyke T."/>
        </authorList>
    </citation>
    <scope>NUCLEOTIDE SEQUENCE</scope>
    <source>
        <strain evidence="8">GVMAG-M-3300025138-11</strain>
    </source>
</reference>
<dbReference type="PROSITE" id="PS50054">
    <property type="entry name" value="TYR_PHOSPHATASE_DUAL"/>
    <property type="match status" value="1"/>
</dbReference>
<dbReference type="SUPFAM" id="SSF52799">
    <property type="entry name" value="(Phosphotyrosine protein) phosphatases II"/>
    <property type="match status" value="1"/>
</dbReference>
<dbReference type="AlphaFoldDB" id="A0A6C0IW15"/>
<organism evidence="8">
    <name type="scientific">viral metagenome</name>
    <dbReference type="NCBI Taxonomy" id="1070528"/>
    <lineage>
        <taxon>unclassified sequences</taxon>
        <taxon>metagenomes</taxon>
        <taxon>organismal metagenomes</taxon>
    </lineage>
</organism>
<accession>A0A6C0IW15</accession>
<dbReference type="GO" id="GO:0004722">
    <property type="term" value="F:protein serine/threonine phosphatase activity"/>
    <property type="evidence" value="ECO:0007669"/>
    <property type="project" value="UniProtKB-EC"/>
</dbReference>
<comment type="similarity">
    <text evidence="1">Belongs to the protein-tyrosine phosphatase family. Non-receptor class dual specificity subfamily.</text>
</comment>
<evidence type="ECO:0000259" key="7">
    <source>
        <dbReference type="PROSITE" id="PS50056"/>
    </source>
</evidence>
<dbReference type="EMBL" id="MN740278">
    <property type="protein sequence ID" value="QHT97491.1"/>
    <property type="molecule type" value="Genomic_DNA"/>
</dbReference>
<dbReference type="GO" id="GO:0007165">
    <property type="term" value="P:signal transduction"/>
    <property type="evidence" value="ECO:0007669"/>
    <property type="project" value="TreeGrafter"/>
</dbReference>
<comment type="catalytic activity">
    <reaction evidence="5">
        <text>O-phospho-L-threonyl-[protein] + H2O = L-threonyl-[protein] + phosphate</text>
        <dbReference type="Rhea" id="RHEA:47004"/>
        <dbReference type="Rhea" id="RHEA-COMP:11060"/>
        <dbReference type="Rhea" id="RHEA-COMP:11605"/>
        <dbReference type="ChEBI" id="CHEBI:15377"/>
        <dbReference type="ChEBI" id="CHEBI:30013"/>
        <dbReference type="ChEBI" id="CHEBI:43474"/>
        <dbReference type="ChEBI" id="CHEBI:61977"/>
        <dbReference type="EC" id="3.1.3.16"/>
    </reaction>
</comment>
<evidence type="ECO:0008006" key="9">
    <source>
        <dbReference type="Google" id="ProtNLM"/>
    </source>
</evidence>
<comment type="catalytic activity">
    <reaction evidence="4">
        <text>O-phospho-L-seryl-[protein] + H2O = L-seryl-[protein] + phosphate</text>
        <dbReference type="Rhea" id="RHEA:20629"/>
        <dbReference type="Rhea" id="RHEA-COMP:9863"/>
        <dbReference type="Rhea" id="RHEA-COMP:11604"/>
        <dbReference type="ChEBI" id="CHEBI:15377"/>
        <dbReference type="ChEBI" id="CHEBI:29999"/>
        <dbReference type="ChEBI" id="CHEBI:43474"/>
        <dbReference type="ChEBI" id="CHEBI:83421"/>
        <dbReference type="EC" id="3.1.3.16"/>
    </reaction>
</comment>
<keyword evidence="2" id="KW-0378">Hydrolase</keyword>
<evidence type="ECO:0000256" key="3">
    <source>
        <dbReference type="ARBA" id="ARBA00022912"/>
    </source>
</evidence>
<dbReference type="PANTHER" id="PTHR45948:SF2">
    <property type="entry name" value="DUAL SPECIFICITY PROTEIN PHOSPHATASE"/>
    <property type="match status" value="1"/>
</dbReference>
<evidence type="ECO:0000313" key="8">
    <source>
        <dbReference type="EMBL" id="QHT97491.1"/>
    </source>
</evidence>
<dbReference type="Pfam" id="PF00782">
    <property type="entry name" value="DSPc"/>
    <property type="match status" value="1"/>
</dbReference>
<dbReference type="InterPro" id="IPR000340">
    <property type="entry name" value="Dual-sp_phosphatase_cat-dom"/>
</dbReference>
<dbReference type="GO" id="GO:0004725">
    <property type="term" value="F:protein tyrosine phosphatase activity"/>
    <property type="evidence" value="ECO:0007669"/>
    <property type="project" value="TreeGrafter"/>
</dbReference>
<dbReference type="InterPro" id="IPR000387">
    <property type="entry name" value="Tyr_Pase_dom"/>
</dbReference>
<dbReference type="SMART" id="SM00195">
    <property type="entry name" value="DSPc"/>
    <property type="match status" value="1"/>
</dbReference>
<dbReference type="PANTHER" id="PTHR45948">
    <property type="entry name" value="DUAL SPECIFICITY PROTEIN PHOSPHATASE DDB_G0269404-RELATED"/>
    <property type="match status" value="1"/>
</dbReference>
<dbReference type="Gene3D" id="3.90.190.10">
    <property type="entry name" value="Protein tyrosine phosphatase superfamily"/>
    <property type="match status" value="1"/>
</dbReference>
<evidence type="ECO:0000256" key="1">
    <source>
        <dbReference type="ARBA" id="ARBA00008601"/>
    </source>
</evidence>
<evidence type="ECO:0000256" key="2">
    <source>
        <dbReference type="ARBA" id="ARBA00022801"/>
    </source>
</evidence>
<dbReference type="InterPro" id="IPR029021">
    <property type="entry name" value="Prot-tyrosine_phosphatase-like"/>
</dbReference>
<evidence type="ECO:0000256" key="4">
    <source>
        <dbReference type="ARBA" id="ARBA00047761"/>
    </source>
</evidence>
<keyword evidence="3" id="KW-0904">Protein phosphatase</keyword>
<dbReference type="PROSITE" id="PS00383">
    <property type="entry name" value="TYR_PHOSPHATASE_1"/>
    <property type="match status" value="1"/>
</dbReference>
<feature type="domain" description="Tyrosine-protein phosphatase" evidence="6">
    <location>
        <begin position="14"/>
        <end position="159"/>
    </location>
</feature>
<evidence type="ECO:0000256" key="5">
    <source>
        <dbReference type="ARBA" id="ARBA00048336"/>
    </source>
</evidence>
<dbReference type="InterPro" id="IPR020422">
    <property type="entry name" value="TYR_PHOSPHATASE_DUAL_dom"/>
</dbReference>
<evidence type="ECO:0000259" key="6">
    <source>
        <dbReference type="PROSITE" id="PS50054"/>
    </source>
</evidence>
<name>A0A6C0IW15_9ZZZZ</name>
<dbReference type="PROSITE" id="PS50056">
    <property type="entry name" value="TYR_PHOSPHATASE_2"/>
    <property type="match status" value="1"/>
</dbReference>
<dbReference type="InterPro" id="IPR016130">
    <property type="entry name" value="Tyr_Pase_AS"/>
</dbReference>
<proteinExistence type="inferred from homology"/>